<dbReference type="EMBL" id="AVOT02007158">
    <property type="protein sequence ID" value="MBW0483277.1"/>
    <property type="molecule type" value="Genomic_DNA"/>
</dbReference>
<comment type="caution">
    <text evidence="1">The sequence shown here is derived from an EMBL/GenBank/DDBJ whole genome shotgun (WGS) entry which is preliminary data.</text>
</comment>
<protein>
    <submittedName>
        <fullName evidence="1">Uncharacterized protein</fullName>
    </submittedName>
</protein>
<evidence type="ECO:0000313" key="1">
    <source>
        <dbReference type="EMBL" id="MBW0483277.1"/>
    </source>
</evidence>
<accession>A0A9Q3CGL0</accession>
<dbReference type="Proteomes" id="UP000765509">
    <property type="component" value="Unassembled WGS sequence"/>
</dbReference>
<dbReference type="AlphaFoldDB" id="A0A9Q3CGL0"/>
<evidence type="ECO:0000313" key="2">
    <source>
        <dbReference type="Proteomes" id="UP000765509"/>
    </source>
</evidence>
<organism evidence="1 2">
    <name type="scientific">Austropuccinia psidii MF-1</name>
    <dbReference type="NCBI Taxonomy" id="1389203"/>
    <lineage>
        <taxon>Eukaryota</taxon>
        <taxon>Fungi</taxon>
        <taxon>Dikarya</taxon>
        <taxon>Basidiomycota</taxon>
        <taxon>Pucciniomycotina</taxon>
        <taxon>Pucciniomycetes</taxon>
        <taxon>Pucciniales</taxon>
        <taxon>Sphaerophragmiaceae</taxon>
        <taxon>Austropuccinia</taxon>
    </lineage>
</organism>
<sequence length="184" mass="21372">MKSKGTIIKETVIPHQKGNIRLKTELVVLEDDHIPGFLLGKVYQRMYRIDIYNNKNCNITIGTNKEKEFSFGIYPLSNQDPSEELLNELKEGQFSANLTSKQKLSLPKTLRKNRTAFAIGEEPLVKIRGHDIELYTYLETHYPSMLRRPPYQASLETIKEIEKNVNELLDMNVIRNIEHNEIVE</sequence>
<name>A0A9Q3CGL0_9BASI</name>
<keyword evidence="2" id="KW-1185">Reference proteome</keyword>
<gene>
    <name evidence="1" type="ORF">O181_022992</name>
</gene>
<reference evidence="1" key="1">
    <citation type="submission" date="2021-03" db="EMBL/GenBank/DDBJ databases">
        <title>Draft genome sequence of rust myrtle Austropuccinia psidii MF-1, a brazilian biotype.</title>
        <authorList>
            <person name="Quecine M.C."/>
            <person name="Pachon D.M.R."/>
            <person name="Bonatelli M.L."/>
            <person name="Correr F.H."/>
            <person name="Franceschini L.M."/>
            <person name="Leite T.F."/>
            <person name="Margarido G.R.A."/>
            <person name="Almeida C.A."/>
            <person name="Ferrarezi J.A."/>
            <person name="Labate C.A."/>
        </authorList>
    </citation>
    <scope>NUCLEOTIDE SEQUENCE</scope>
    <source>
        <strain evidence="1">MF-1</strain>
    </source>
</reference>
<proteinExistence type="predicted"/>